<dbReference type="FunFam" id="1.10.287.1080:FF:000003">
    <property type="entry name" value="Nucleoside triphosphate pyrophosphohydrolase"/>
    <property type="match status" value="1"/>
</dbReference>
<dbReference type="GO" id="GO:0046081">
    <property type="term" value="P:dUTP catabolic process"/>
    <property type="evidence" value="ECO:0007669"/>
    <property type="project" value="TreeGrafter"/>
</dbReference>
<dbReference type="GO" id="GO:0046061">
    <property type="term" value="P:dATP catabolic process"/>
    <property type="evidence" value="ECO:0007669"/>
    <property type="project" value="TreeGrafter"/>
</dbReference>
<dbReference type="Gene3D" id="3.40.1010.10">
    <property type="entry name" value="Cobalt-precorrin-4 Transmethylase, Domain 1"/>
    <property type="match status" value="1"/>
</dbReference>
<dbReference type="InterPro" id="IPR000878">
    <property type="entry name" value="4pyrrol_Mease"/>
</dbReference>
<dbReference type="InterPro" id="IPR035013">
    <property type="entry name" value="YabN_N"/>
</dbReference>
<dbReference type="Gene3D" id="1.10.287.1080">
    <property type="entry name" value="MazG-like"/>
    <property type="match status" value="2"/>
</dbReference>
<dbReference type="Pfam" id="PF03819">
    <property type="entry name" value="MazG"/>
    <property type="match status" value="2"/>
</dbReference>
<dbReference type="FunFam" id="1.10.287.1080:FF:000001">
    <property type="entry name" value="Nucleoside triphosphate pyrophosphohydrolase"/>
    <property type="match status" value="1"/>
</dbReference>
<dbReference type="SUPFAM" id="SSF101386">
    <property type="entry name" value="all-alpha NTP pyrophosphatases"/>
    <property type="match status" value="2"/>
</dbReference>
<gene>
    <name evidence="3" type="ordered locus">CD196_3288</name>
</gene>
<evidence type="ECO:0000313" key="4">
    <source>
        <dbReference type="Proteomes" id="UP000002068"/>
    </source>
</evidence>
<dbReference type="InterPro" id="IPR011551">
    <property type="entry name" value="NTP_PyrPHydrolase_MazG"/>
</dbReference>
<accession>A0A0H3NGB8</accession>
<dbReference type="GO" id="GO:0008168">
    <property type="term" value="F:methyltransferase activity"/>
    <property type="evidence" value="ECO:0007669"/>
    <property type="project" value="UniProtKB-KW"/>
</dbReference>
<dbReference type="CDD" id="cd11528">
    <property type="entry name" value="NTP-PPase_MazG_Nterm"/>
    <property type="match status" value="1"/>
</dbReference>
<feature type="domain" description="Tetrapyrrole methylase" evidence="1">
    <location>
        <begin position="12"/>
        <end position="202"/>
    </location>
</feature>
<dbReference type="GO" id="GO:0032259">
    <property type="term" value="P:methylation"/>
    <property type="evidence" value="ECO:0007669"/>
    <property type="project" value="UniProtKB-KW"/>
</dbReference>
<feature type="domain" description="NTP pyrophosphohydrolase MazG-like" evidence="2">
    <location>
        <begin position="399"/>
        <end position="458"/>
    </location>
</feature>
<name>A0A0H3NGB8_CLODC</name>
<dbReference type="GO" id="GO:0047429">
    <property type="term" value="F:nucleoside triphosphate diphosphatase activity"/>
    <property type="evidence" value="ECO:0007669"/>
    <property type="project" value="InterPro"/>
</dbReference>
<dbReference type="InterPro" id="IPR048015">
    <property type="entry name" value="NTP-PPase_MazG-like_N"/>
</dbReference>
<dbReference type="PANTHER" id="PTHR30522">
    <property type="entry name" value="NUCLEOSIDE TRIPHOSPHATE PYROPHOSPHOHYDROLASE"/>
    <property type="match status" value="1"/>
</dbReference>
<keyword evidence="3" id="KW-0489">Methyltransferase</keyword>
<dbReference type="CDD" id="cd11723">
    <property type="entry name" value="YabN_N_like"/>
    <property type="match status" value="1"/>
</dbReference>
<evidence type="ECO:0000259" key="2">
    <source>
        <dbReference type="Pfam" id="PF03819"/>
    </source>
</evidence>
<dbReference type="PIRSF" id="PIRSF002845">
    <property type="entry name" value="Ttrprl_mtas_MazG"/>
    <property type="match status" value="1"/>
</dbReference>
<dbReference type="Proteomes" id="UP000002068">
    <property type="component" value="Chromosome"/>
</dbReference>
<dbReference type="GO" id="GO:0046052">
    <property type="term" value="P:UTP catabolic process"/>
    <property type="evidence" value="ECO:0007669"/>
    <property type="project" value="TreeGrafter"/>
</dbReference>
<dbReference type="NCBIfam" id="NF007113">
    <property type="entry name" value="PRK09562.1"/>
    <property type="match status" value="1"/>
</dbReference>
<dbReference type="InterPro" id="IPR035996">
    <property type="entry name" value="4pyrrol_Methylase_sf"/>
</dbReference>
<dbReference type="NCBIfam" id="TIGR00444">
    <property type="entry name" value="mazG"/>
    <property type="match status" value="1"/>
</dbReference>
<dbReference type="GO" id="GO:0046076">
    <property type="term" value="P:dTTP catabolic process"/>
    <property type="evidence" value="ECO:0007669"/>
    <property type="project" value="TreeGrafter"/>
</dbReference>
<protein>
    <submittedName>
        <fullName evidence="3">Bifunctional protein [include tetrapyrrole (Corrin/Porphyrin) methylase and nucleoside triphosphate pyrophosphohydrolase]</fullName>
    </submittedName>
</protein>
<dbReference type="AlphaFoldDB" id="A0A0H3NGB8"/>
<proteinExistence type="predicted"/>
<dbReference type="EMBL" id="FN538970">
    <property type="protein sequence ID" value="CBA66649.1"/>
    <property type="molecule type" value="Genomic_DNA"/>
</dbReference>
<dbReference type="InterPro" id="IPR014777">
    <property type="entry name" value="4pyrrole_Mease_sub1"/>
</dbReference>
<dbReference type="InterPro" id="IPR048011">
    <property type="entry name" value="NTP-PPase_MazG-like_C"/>
</dbReference>
<keyword evidence="3" id="KW-0808">Transferase</keyword>
<dbReference type="GO" id="GO:0006950">
    <property type="term" value="P:response to stress"/>
    <property type="evidence" value="ECO:0007669"/>
    <property type="project" value="UniProtKB-ARBA"/>
</dbReference>
<dbReference type="CDD" id="cd11529">
    <property type="entry name" value="NTP-PPase_MazG_Cterm"/>
    <property type="match status" value="1"/>
</dbReference>
<dbReference type="GO" id="GO:0006203">
    <property type="term" value="P:dGTP catabolic process"/>
    <property type="evidence" value="ECO:0007669"/>
    <property type="project" value="TreeGrafter"/>
</dbReference>
<sequence length="491" mass="56700">MKFANRSDVMGKISIVGLGPGDYSLISQGVLESLINSPKVFFRTEKHPIIDKLKETIQYTSLDYFYEKEENFDNVYLKISEFIIEESAKGDLVYAVPGHPRVAEKTVSIIERLANEKHIAVEILPSMSFVDAMFNYLAIDPSEGFKLVDAFEIENSYIDLDTSMIITQVYDKFIASNVKLKLMEHYDYNQEVCIVNGAGVKDLESKKFIKLCELDRNENFFDYLTSLYIPKSSKKMYNTVHDLEIIVNTLRSPSGCEWDKKQTHQSLKNSVIEEAYELCNAIDNNDIDEMVEELGDVLLQVIFHCQIGNEEGYFDLKEVVNGICKKLIHRHPHIFSGAKLDMSKFEKTWEELKKEEKGESTITDGLRRIPKHLPALMKASKVQHKAALVGFDWDNVEDVFKKIEEEYQELLDEHRVGNIKYIKEELGDLLFSIVNLARFLDIDSGEALNCTTEKFINRFDFIEKSAMNLNKKLEDMTLEEMDEFWNQAKKQ</sequence>
<dbReference type="KEGG" id="cdc:CD196_3288"/>
<dbReference type="InterPro" id="IPR004518">
    <property type="entry name" value="MazG-like_dom"/>
</dbReference>
<dbReference type="PANTHER" id="PTHR30522:SF0">
    <property type="entry name" value="NUCLEOSIDE TRIPHOSPHATE PYROPHOSPHOHYDROLASE"/>
    <property type="match status" value="1"/>
</dbReference>
<dbReference type="Pfam" id="PF00590">
    <property type="entry name" value="TP_methylase"/>
    <property type="match status" value="1"/>
</dbReference>
<dbReference type="HOGENOM" id="CLU_038356_1_0_9"/>
<dbReference type="InterPro" id="IPR024180">
    <property type="entry name" value="Tetrapyrrole_Mease/MazG_pred"/>
</dbReference>
<evidence type="ECO:0000259" key="1">
    <source>
        <dbReference type="Pfam" id="PF00590"/>
    </source>
</evidence>
<feature type="domain" description="NTP pyrophosphohydrolase MazG-like" evidence="2">
    <location>
        <begin position="262"/>
        <end position="335"/>
    </location>
</feature>
<organism evidence="3 4">
    <name type="scientific">Clostridioides difficile (strain CD196)</name>
    <name type="common">Peptoclostridium difficile</name>
    <dbReference type="NCBI Taxonomy" id="645462"/>
    <lineage>
        <taxon>Bacteria</taxon>
        <taxon>Bacillati</taxon>
        <taxon>Bacillota</taxon>
        <taxon>Clostridia</taxon>
        <taxon>Peptostreptococcales</taxon>
        <taxon>Peptostreptococcaceae</taxon>
        <taxon>Clostridioides</taxon>
    </lineage>
</organism>
<dbReference type="SUPFAM" id="SSF53790">
    <property type="entry name" value="Tetrapyrrole methylase"/>
    <property type="match status" value="1"/>
</dbReference>
<reference evidence="3 4" key="1">
    <citation type="journal article" date="2009" name="Genome Biol.">
        <title>Comparative genome and phenotypic analysis of Clostridium difficile 027 strains provides insight into the evolution of a hypervirulent bacterium.</title>
        <authorList>
            <person name="Stabler R.A."/>
            <person name="He M."/>
            <person name="Dawson L."/>
            <person name="Martin M."/>
            <person name="Valiente E."/>
            <person name="Corton C."/>
            <person name="Lawley T.D."/>
            <person name="Sebaihia M."/>
            <person name="Quail M.A."/>
            <person name="Rose G."/>
            <person name="Gerding D.N."/>
            <person name="Gibert M."/>
            <person name="Popoff M.R."/>
            <person name="Parkhill J."/>
            <person name="Dougan G."/>
            <person name="Wren B.W."/>
        </authorList>
    </citation>
    <scope>NUCLEOTIDE SEQUENCE [LARGE SCALE GENOMIC DNA]</scope>
    <source>
        <strain evidence="3 4">CD196</strain>
    </source>
</reference>
<evidence type="ECO:0000313" key="3">
    <source>
        <dbReference type="EMBL" id="CBA66649.1"/>
    </source>
</evidence>
<dbReference type="GO" id="GO:0046047">
    <property type="term" value="P:TTP catabolic process"/>
    <property type="evidence" value="ECO:0007669"/>
    <property type="project" value="TreeGrafter"/>
</dbReference>